<dbReference type="Pfam" id="PF03575">
    <property type="entry name" value="Peptidase_S51"/>
    <property type="match status" value="1"/>
</dbReference>
<protein>
    <submittedName>
        <fullName evidence="5">Dipeptidase E</fullName>
    </submittedName>
</protein>
<keyword evidence="2" id="KW-0645">Protease</keyword>
<dbReference type="GO" id="GO:0006508">
    <property type="term" value="P:proteolysis"/>
    <property type="evidence" value="ECO:0007669"/>
    <property type="project" value="UniProtKB-KW"/>
</dbReference>
<comment type="similarity">
    <text evidence="1">Belongs to the peptidase S51 family.</text>
</comment>
<evidence type="ECO:0000256" key="2">
    <source>
        <dbReference type="ARBA" id="ARBA00022670"/>
    </source>
</evidence>
<evidence type="ECO:0000256" key="3">
    <source>
        <dbReference type="ARBA" id="ARBA00022801"/>
    </source>
</evidence>
<dbReference type="SUPFAM" id="SSF52317">
    <property type="entry name" value="Class I glutamine amidotransferase-like"/>
    <property type="match status" value="1"/>
</dbReference>
<evidence type="ECO:0000313" key="5">
    <source>
        <dbReference type="EMBL" id="KKR51343.1"/>
    </source>
</evidence>
<dbReference type="PANTHER" id="PTHR20842">
    <property type="entry name" value="PROTEASE S51 ALPHA-ASPARTYL DIPEPTIDASE"/>
    <property type="match status" value="1"/>
</dbReference>
<gene>
    <name evidence="5" type="ORF">UT84_C0001G0028</name>
</gene>
<dbReference type="InterPro" id="IPR005320">
    <property type="entry name" value="Peptidase_S51"/>
</dbReference>
<accession>A0A0G0RFV8</accession>
<keyword evidence="3" id="KW-0378">Hydrolase</keyword>
<dbReference type="AlphaFoldDB" id="A0A0G0RFV8"/>
<dbReference type="Gene3D" id="3.40.50.880">
    <property type="match status" value="1"/>
</dbReference>
<reference evidence="5 6" key="1">
    <citation type="journal article" date="2015" name="Nature">
        <title>rRNA introns, odd ribosomes, and small enigmatic genomes across a large radiation of phyla.</title>
        <authorList>
            <person name="Brown C.T."/>
            <person name="Hug L.A."/>
            <person name="Thomas B.C."/>
            <person name="Sharon I."/>
            <person name="Castelle C.J."/>
            <person name="Singh A."/>
            <person name="Wilkins M.J."/>
            <person name="Williams K.H."/>
            <person name="Banfield J.F."/>
        </authorList>
    </citation>
    <scope>NUCLEOTIDE SEQUENCE [LARGE SCALE GENOMIC DNA]</scope>
</reference>
<dbReference type="InterPro" id="IPR029062">
    <property type="entry name" value="Class_I_gatase-like"/>
</dbReference>
<dbReference type="Proteomes" id="UP000034531">
    <property type="component" value="Unassembled WGS sequence"/>
</dbReference>
<evidence type="ECO:0000256" key="4">
    <source>
        <dbReference type="ARBA" id="ARBA00022825"/>
    </source>
</evidence>
<keyword evidence="4" id="KW-0720">Serine protease</keyword>
<evidence type="ECO:0000313" key="6">
    <source>
        <dbReference type="Proteomes" id="UP000034531"/>
    </source>
</evidence>
<dbReference type="PANTHER" id="PTHR20842:SF0">
    <property type="entry name" value="ALPHA-ASPARTYL DIPEPTIDASE"/>
    <property type="match status" value="1"/>
</dbReference>
<dbReference type="EMBL" id="LBYI01000001">
    <property type="protein sequence ID" value="KKR51343.1"/>
    <property type="molecule type" value="Genomic_DNA"/>
</dbReference>
<dbReference type="GO" id="GO:0008236">
    <property type="term" value="F:serine-type peptidase activity"/>
    <property type="evidence" value="ECO:0007669"/>
    <property type="project" value="UniProtKB-KW"/>
</dbReference>
<sequence length="226" mass="25368">MKILLASNSGEPFYEWLEDDLIRFVKGETVTFISAATVYDADEYFKRVEEKLNSLGIKVNHLRLDKKPENLIARTNIFLVGGGNTYNLLNKLNGYKLLEQIRSKVKAGAKYIGISAGANIAGPTILTTNDWNVVGSTNFRGLELVNFNINPHYIEPHDKSVFSGETRDERTLEHLLFNSHPVVAIEEKTLVEVDNKKIKVGGKGKAKVFLKNQKPKIFKSGESFII</sequence>
<comment type="caution">
    <text evidence="5">The sequence shown here is derived from an EMBL/GenBank/DDBJ whole genome shotgun (WGS) entry which is preliminary data.</text>
</comment>
<dbReference type="NCBIfam" id="NF003642">
    <property type="entry name" value="PRK05282.1"/>
    <property type="match status" value="1"/>
</dbReference>
<proteinExistence type="inferred from homology"/>
<organism evidence="5 6">
    <name type="scientific">Candidatus Curtissbacteria bacterium GW2011_GWA1_40_16</name>
    <dbReference type="NCBI Taxonomy" id="1618405"/>
    <lineage>
        <taxon>Bacteria</taxon>
        <taxon>Candidatus Curtissiibacteriota</taxon>
    </lineage>
</organism>
<name>A0A0G0RFV8_9BACT</name>
<evidence type="ECO:0000256" key="1">
    <source>
        <dbReference type="ARBA" id="ARBA00006534"/>
    </source>
</evidence>